<sequence>MVTIPETPNVAARFFGIHEMVEQVLQYMEPAHIIRYTGENGHLNISPVQPNPSTLGFSKPLMTNTTLCGCPTCMMSEDIDWRFREGGYNRQPRIMTITLPSAQLQDLLAANNSCLEMFISMPPITRATIIFALLGPETIKGVFPTCRHPMARVGGITVGHLLQAAENRGPKVVIHSIWPHGNYYWASEQTQERVRLWEVGAPCKKVLRDKAMRQQEIKEQEVRKQELKQEEIKAQEAKKMHSRRKNSSSERSERRNAKKSSVEIES</sequence>
<evidence type="ECO:0000313" key="2">
    <source>
        <dbReference type="EMBL" id="KJX94310.1"/>
    </source>
</evidence>
<accession>A0A0F4GDN3</accession>
<dbReference type="OrthoDB" id="3800738at2759"/>
<dbReference type="EMBL" id="LAFY01004161">
    <property type="protein sequence ID" value="KJX94310.1"/>
    <property type="molecule type" value="Genomic_DNA"/>
</dbReference>
<keyword evidence="3" id="KW-1185">Reference proteome</keyword>
<evidence type="ECO:0000313" key="3">
    <source>
        <dbReference type="Proteomes" id="UP000033647"/>
    </source>
</evidence>
<proteinExistence type="predicted"/>
<dbReference type="Proteomes" id="UP000033647">
    <property type="component" value="Unassembled WGS sequence"/>
</dbReference>
<gene>
    <name evidence="2" type="ORF">TI39_contig4202g00024</name>
</gene>
<comment type="caution">
    <text evidence="2">The sequence shown here is derived from an EMBL/GenBank/DDBJ whole genome shotgun (WGS) entry which is preliminary data.</text>
</comment>
<feature type="region of interest" description="Disordered" evidence="1">
    <location>
        <begin position="217"/>
        <end position="266"/>
    </location>
</feature>
<reference evidence="2 3" key="1">
    <citation type="submission" date="2015-03" db="EMBL/GenBank/DDBJ databases">
        <title>RNA-seq based gene annotation and comparative genomics of four Zymoseptoria species reveal species-specific pathogenicity related genes and transposable element activity.</title>
        <authorList>
            <person name="Grandaubert J."/>
            <person name="Bhattacharyya A."/>
            <person name="Stukenbrock E.H."/>
        </authorList>
    </citation>
    <scope>NUCLEOTIDE SEQUENCE [LARGE SCALE GENOMIC DNA]</scope>
    <source>
        <strain evidence="2 3">Zb18110</strain>
    </source>
</reference>
<evidence type="ECO:0000256" key="1">
    <source>
        <dbReference type="SAM" id="MobiDB-lite"/>
    </source>
</evidence>
<protein>
    <submittedName>
        <fullName evidence="2">Uncharacterized protein</fullName>
    </submittedName>
</protein>
<dbReference type="AlphaFoldDB" id="A0A0F4GDN3"/>
<organism evidence="2 3">
    <name type="scientific">Zymoseptoria brevis</name>
    <dbReference type="NCBI Taxonomy" id="1047168"/>
    <lineage>
        <taxon>Eukaryota</taxon>
        <taxon>Fungi</taxon>
        <taxon>Dikarya</taxon>
        <taxon>Ascomycota</taxon>
        <taxon>Pezizomycotina</taxon>
        <taxon>Dothideomycetes</taxon>
        <taxon>Dothideomycetidae</taxon>
        <taxon>Mycosphaerellales</taxon>
        <taxon>Mycosphaerellaceae</taxon>
        <taxon>Zymoseptoria</taxon>
    </lineage>
</organism>
<name>A0A0F4GDN3_9PEZI</name>
<feature type="compositionally biased region" description="Basic and acidic residues" evidence="1">
    <location>
        <begin position="217"/>
        <end position="239"/>
    </location>
</feature>